<accession>A0ACC0DUK8</accession>
<dbReference type="EMBL" id="CM045878">
    <property type="protein sequence ID" value="KAI7939873.1"/>
    <property type="molecule type" value="Genomic_DNA"/>
</dbReference>
<proteinExistence type="predicted"/>
<evidence type="ECO:0000313" key="1">
    <source>
        <dbReference type="EMBL" id="KAI7939873.1"/>
    </source>
</evidence>
<comment type="caution">
    <text evidence="1">The sequence shown here is derived from an EMBL/GenBank/DDBJ whole genome shotgun (WGS) entry which is preliminary data.</text>
</comment>
<reference evidence="2" key="2">
    <citation type="journal article" date="2018" name="Mol. Plant Microbe Interact.">
        <title>Genome sequence resources for the wheat stripe rust pathogen (Puccinia striiformis f. sp. tritici) and the barley stripe rust pathogen (Puccinia striiformis f. sp. hordei).</title>
        <authorList>
            <person name="Xia C."/>
            <person name="Wang M."/>
            <person name="Yin C."/>
            <person name="Cornejo O.E."/>
            <person name="Hulbert S.H."/>
            <person name="Chen X."/>
        </authorList>
    </citation>
    <scope>NUCLEOTIDE SEQUENCE [LARGE SCALE GENOMIC DNA]</scope>
    <source>
        <strain evidence="2">93-210</strain>
    </source>
</reference>
<name>A0ACC0DUK8_9BASI</name>
<gene>
    <name evidence="1" type="ORF">MJO28_013525</name>
</gene>
<dbReference type="Proteomes" id="UP001060170">
    <property type="component" value="Chromosome 14"/>
</dbReference>
<reference evidence="1 2" key="3">
    <citation type="journal article" date="2022" name="Microbiol. Spectr.">
        <title>Folding features and dynamics of 3D genome architecture in plant fungal pathogens.</title>
        <authorList>
            <person name="Xia C."/>
        </authorList>
    </citation>
    <scope>NUCLEOTIDE SEQUENCE [LARGE SCALE GENOMIC DNA]</scope>
    <source>
        <strain evidence="1 2">93-210</strain>
    </source>
</reference>
<evidence type="ECO:0000313" key="2">
    <source>
        <dbReference type="Proteomes" id="UP001060170"/>
    </source>
</evidence>
<protein>
    <submittedName>
        <fullName evidence="1">Uncharacterized protein</fullName>
    </submittedName>
</protein>
<sequence length="3118" mass="347582">MFQHTDLEVQHCRQLPLASSSNDFRITTHIPLSDLRLGLIPLGVFLDDHRVFPVSGPPSRHFCKTLNPMENPLAPQDLIITQNMRISPFDEALSLLGSSTVTDRNKGIEKFSILISNPANMMSIKESRWAEIFHQLFSTAETEKTAILKPSTARKGSIAKASNLNRLRAALVLIRKCVVQFVSQFKQKVMKLIINRTMELIVANNRNLMNDIVLDCTRILRDFLSHPPHLEHLDHELSGEILAICFASILDRKLPETFTIPDNESFAAEQSPEQSNLANGSQAAAPRTIDSAQLLSIVLPASSSVCLECSQSLLFDFRQVLGRFPRDTSAHFHLIAALHALLRELELNRSNDLICSAVDMGNALITLWPGKNIALKEQIILCLTYLLPFVIRKGEMGLTNPEFGDSSDADDLVKKVLRVISNDVELHAKSSSMALGSLRLIVPPRGFDYSFLGTKAFSRTHCDGVDVATERAQVITWAALRLGASALDHVARLSHQPSERGPESPTKRRKVDSELDVLLDDLQPGTPSASIIHRIQLLTVTIDLYWNILDFQARGKINQRVLELLHSDDPDVLNWAFILFGSMSHCIVPPANPLSYPGKASSSEVVPSPKDWEHIWSYAIHRTTNPACSRSASYAAFCILATHQIPTHATHEAIHRFLRDLDVQGPPFPYDSVCLLISECLALASQNLQLSAHNLEENVLRWLYKTWPEVDRAATSCNPTGGLQRNRRLSPGGFDSEAVFKLFASITKLPQFALSTPLEVPPDCATTDALAYLDATRSIRSSLSSCSQHQQSELGLEDCSHASHVRISYLSHESSSRSNSKSEISSMLRRSMENLSQGFDAKQKNVELISSALSCAHLQMIIKILIVALLFQTSCQVSDSSSDEETISYLVCVFDIALQLVGSSKWSPSERAQLLVCFEPILLPWFGRSTATPSDGLAQPGTTSGITLKQSSKLQVARYSVNLGPPMDNALSQPQYGVSASQIWSVSPVMRLQLEAFSKMCEKILKSISSSATSGASRNPVEAHLAQTQATGTTIDFEEEDEDLGGYEESTVDNSEGSIKKNFRTGLGGIGTERATLVVTGVCVRAIVTCMRTSSDPPQSACPESLLSAVSDCVGLEVIYIGSPIVDCIVSGWITLTADQGDQLLQHLGDTYLSTYAYSQNVSVRKLSLQVVQSTMCHWRRSAEGDQEVVETTAHQLCEYVTLQMLQGKLRSWEVRCELSCLLDACTKSNLPQAIWAPLVVAEGQEVVSSRPSDLLLWFLEDQDYRVRHPATLFVSHPFELGLSSTVKPVEYWREVVERLHPCVASVQLEFLLTASLSLINIFVVSEEIRPRAYDKLLSLLSDPPALLDEVIHYKLGYARLRRASSHLGFTSTIDLYKFYAAHVARVQLEEQDSPIGCSQYCIGHPLKRHQKDDLLYGQFLAVGPFLYLSNKESFIKFAAYVNLKENEALRLCLPAIAAELLARSFTQIASADYEPNCIDNLIDPTIDAMAQSLKLERGIMQTEGVRVISRLMCLVHVTPEDLDIISVNVIQDHIQRNVLKVLTSNLRNHSPCEPALPFYPILRIAQGMKWLGDRHSLFTEPALVYNTLCQTLASLTSCYFTNDRLRILYSLSIYITLSHLTISSSLPILSMIIQALTPLMSIDDTFQPVATFMKWTIVKALQPANKDLVGHASIGQLIISVVELMKRVIDSTASSSPDNACATEFNRWLLGHVSKTRRLGGSEYRKLCNILLLHWPECHEIEVEEGEIESVLRCSPGPTFKLIHHLHNYNFTKSTTETGILLYRLLASAQNLTKDIQVEDCQAYLRLLYQNSGVLKSPRLGESTHAGPTDGLEERSLDSEDEIISQIYAIVASHLHTPDSQLLWSLTNFLQNASSIEMLPSLTAGNLSVAPLLIERSKLTCYKSECREHPVHRLPKPKHLSDFSSLFSLAYSPEQWTRAFLNLLIASRAEARPFYVELTPLVEMNDELAANLLPQVLHSCLLDEIGAAEPNLGTKVSKLIQATLASHSTHRDVATRVLELVTRLRFHPRPGQDPLGNNKWLDIRWLDLAEQATKLGMSASAFLFVEIAREEGLSIDVSKPLGGNVQSLLERLYSISPEPDAFYSLIPSNPASFLLQRYQHEHQWESAFGFHGALLEGLTAKSQEFCDEMPLLAGYLSGNGLNRVAHKVLQTCNFGQDLSTTHTTEAEKPSSLPFELAWRASVWDLPSGNQSGVDSSTRIYSSLKSCYRDREKNSQINVTNSCLLGQFKELVKITARHVQPSSKDIGSALALSDVLNWLKNPRKDDFDSLVSLPSGLQYDVLERISAVRRSLLQVVTEQKQAEVTHDGARRIAAQKAELKLRINTSQHARSTGNVQAAVNVITPFSSFTDVEMGETFLQAKEEFAQVLWAKDENALALNVMKEVQTLSKRLPESAVQLCQIGEWISLARLNSPGEIVDQYFEKAIRSLDSSQHLEALGSISYTYAKFADEQYHKLNGCEEIKKLKKSTKRLQAEIKGVEKLVKVDLDARTMLKMKARLFKEDNDRLESLAKLEARYLSSSLRMYLSCLSHYDQRDDVIFRFVSLWLEHHSDDALNRGISTQIDSVPTHKFIPVSNQLSARLSKESRSEFQKALAHLVIQLCQDHPFHIIFQILLLQRGIESSCLDNLNNSRSRRTSNITPTKSLSGSDLSRAEAANSVLSVVAQNGPRKQVIQELLMVHRAYKEWAAYSIMIGAKKAKQGARGKIPANLSMHSLKDLSVPVSTSRIAVDKTRLYPPDGMPCISSYVNNFTVASGKSAPKITTCLGSNGVHYRQLFKGGDDARQDAVMEQVFELVNNVLERDPECQKRRLKFKTYIVIPLSPDTGLIEFVKNTSSLMDILKPTHAKYNEPEDWTSDRLWKWLAIDGTAEQRIAKYRQAIAHCRPAMRFWFLETQKSPQKWYEMRLNFTRSAATTSIVGHILGLGDRHLSNILIDQVTGEVVQIDLGIAFDAGKLLPIPENVPFRLSRDIVDGFGVAKTEGVFRRCCEQTLRVLRDNKWLIMTILDVLKQDPLQSWIVSKQEEKVKQGARQNLEGGGSEDEETLDQSMTEAPEQASRALASVDEKLSSNLSVETTVNQLILEATSVENLGSIYYGWSAFY</sequence>
<organism evidence="1 2">
    <name type="scientific">Puccinia striiformis f. sp. tritici</name>
    <dbReference type="NCBI Taxonomy" id="168172"/>
    <lineage>
        <taxon>Eukaryota</taxon>
        <taxon>Fungi</taxon>
        <taxon>Dikarya</taxon>
        <taxon>Basidiomycota</taxon>
        <taxon>Pucciniomycotina</taxon>
        <taxon>Pucciniomycetes</taxon>
        <taxon>Pucciniales</taxon>
        <taxon>Pucciniaceae</taxon>
        <taxon>Puccinia</taxon>
    </lineage>
</organism>
<keyword evidence="2" id="KW-1185">Reference proteome</keyword>
<reference evidence="2" key="1">
    <citation type="journal article" date="2018" name="BMC Genomics">
        <title>Genomic insights into host adaptation between the wheat stripe rust pathogen (Puccinia striiformis f. sp. tritici) and the barley stripe rust pathogen (Puccinia striiformis f. sp. hordei).</title>
        <authorList>
            <person name="Xia C."/>
            <person name="Wang M."/>
            <person name="Yin C."/>
            <person name="Cornejo O.E."/>
            <person name="Hulbert S.H."/>
            <person name="Chen X."/>
        </authorList>
    </citation>
    <scope>NUCLEOTIDE SEQUENCE [LARGE SCALE GENOMIC DNA]</scope>
    <source>
        <strain evidence="2">93-210</strain>
    </source>
</reference>